<dbReference type="Pfam" id="PF02537">
    <property type="entry name" value="CRCB"/>
    <property type="match status" value="1"/>
</dbReference>
<evidence type="ECO:0000256" key="2">
    <source>
        <dbReference type="ARBA" id="ARBA00022475"/>
    </source>
</evidence>
<evidence type="ECO:0000256" key="7">
    <source>
        <dbReference type="ARBA" id="ARBA00023136"/>
    </source>
</evidence>
<dbReference type="GO" id="GO:0046872">
    <property type="term" value="F:metal ion binding"/>
    <property type="evidence" value="ECO:0007669"/>
    <property type="project" value="UniProtKB-KW"/>
</dbReference>
<evidence type="ECO:0000313" key="12">
    <source>
        <dbReference type="EMBL" id="EIY99901.1"/>
    </source>
</evidence>
<dbReference type="PATRIC" id="fig|997883.3.peg.1272"/>
<keyword evidence="5 11" id="KW-1133">Transmembrane helix</keyword>
<name>A0A0E2AV70_BACFG</name>
<feature type="transmembrane region" description="Helical" evidence="11">
    <location>
        <begin position="36"/>
        <end position="57"/>
    </location>
</feature>
<comment type="subcellular location">
    <subcellularLocation>
        <location evidence="1 11">Cell membrane</location>
        <topology evidence="1 11">Multi-pass membrane protein</topology>
    </subcellularLocation>
</comment>
<dbReference type="GO" id="GO:0005886">
    <property type="term" value="C:plasma membrane"/>
    <property type="evidence" value="ECO:0007669"/>
    <property type="project" value="UniProtKB-SubCell"/>
</dbReference>
<dbReference type="EMBL" id="AGXN01000005">
    <property type="protein sequence ID" value="EIY99901.1"/>
    <property type="molecule type" value="Genomic_DNA"/>
</dbReference>
<keyword evidence="11" id="KW-0479">Metal-binding</keyword>
<evidence type="ECO:0000256" key="4">
    <source>
        <dbReference type="ARBA" id="ARBA00022692"/>
    </source>
</evidence>
<comment type="activity regulation">
    <text evidence="11">Na(+) is not transported, but it plays an essential structural role and its presence is essential for fluoride channel function.</text>
</comment>
<keyword evidence="4 11" id="KW-0812">Transmembrane</keyword>
<dbReference type="RefSeq" id="WP_005795719.1">
    <property type="nucleotide sequence ID" value="NZ_JH724215.1"/>
</dbReference>
<dbReference type="HAMAP" id="MF_00454">
    <property type="entry name" value="FluC"/>
    <property type="match status" value="1"/>
</dbReference>
<comment type="catalytic activity">
    <reaction evidence="10">
        <text>fluoride(in) = fluoride(out)</text>
        <dbReference type="Rhea" id="RHEA:76159"/>
        <dbReference type="ChEBI" id="CHEBI:17051"/>
    </reaction>
    <physiologicalReaction direction="left-to-right" evidence="10">
        <dbReference type="Rhea" id="RHEA:76160"/>
    </physiologicalReaction>
</comment>
<gene>
    <name evidence="11" type="primary">fluC</name>
    <name evidence="11" type="synonym">crcB</name>
    <name evidence="12" type="ORF">HMPREF1056_01202</name>
</gene>
<dbReference type="AlphaFoldDB" id="A0A0E2AV70"/>
<keyword evidence="6 11" id="KW-0406">Ion transport</keyword>
<dbReference type="NCBIfam" id="TIGR00494">
    <property type="entry name" value="crcB"/>
    <property type="match status" value="1"/>
</dbReference>
<accession>A0A0E2AV70</accession>
<comment type="caution">
    <text evidence="12">The sequence shown here is derived from an EMBL/GenBank/DDBJ whole genome shotgun (WGS) entry which is preliminary data.</text>
</comment>
<keyword evidence="7 11" id="KW-0472">Membrane</keyword>
<sequence length="128" mass="14155">MKEIIYIFIGGGMGSVTRYLTQIAVNERLSPALFPFPWGTFTVNIIGSLLIGFFYSFSERFNLSFELRLFLTVGFCGGFTTFSTLANDSLSLLKGGFYGIFTFYVFISILLGLLAVLAGGYLGEQFKS</sequence>
<dbReference type="Proteomes" id="UP000003879">
    <property type="component" value="Unassembled WGS sequence"/>
</dbReference>
<evidence type="ECO:0000256" key="11">
    <source>
        <dbReference type="HAMAP-Rule" id="MF_00454"/>
    </source>
</evidence>
<evidence type="ECO:0000256" key="8">
    <source>
        <dbReference type="ARBA" id="ARBA00023303"/>
    </source>
</evidence>
<dbReference type="HOGENOM" id="CLU_114342_2_3_10"/>
<protein>
    <recommendedName>
        <fullName evidence="11">Fluoride-specific ion channel FluC</fullName>
    </recommendedName>
</protein>
<dbReference type="PANTHER" id="PTHR28259">
    <property type="entry name" value="FLUORIDE EXPORT PROTEIN 1-RELATED"/>
    <property type="match status" value="1"/>
</dbReference>
<dbReference type="GO" id="GO:0062054">
    <property type="term" value="F:fluoride channel activity"/>
    <property type="evidence" value="ECO:0007669"/>
    <property type="project" value="UniProtKB-UniRule"/>
</dbReference>
<reference evidence="12 13" key="1">
    <citation type="submission" date="2012-02" db="EMBL/GenBank/DDBJ databases">
        <title>The Genome Sequence of Bacteroides fragilis CL07T12C05.</title>
        <authorList>
            <consortium name="The Broad Institute Genome Sequencing Platform"/>
            <person name="Earl A."/>
            <person name="Ward D."/>
            <person name="Feldgarden M."/>
            <person name="Gevers D."/>
            <person name="Zitomersky N.L."/>
            <person name="Coyne M.J."/>
            <person name="Comstock L.E."/>
            <person name="Young S.K."/>
            <person name="Zeng Q."/>
            <person name="Gargeya S."/>
            <person name="Fitzgerald M."/>
            <person name="Haas B."/>
            <person name="Abouelleil A."/>
            <person name="Alvarado L."/>
            <person name="Arachchi H.M."/>
            <person name="Berlin A."/>
            <person name="Chapman S.B."/>
            <person name="Gearin G."/>
            <person name="Goldberg J."/>
            <person name="Griggs A."/>
            <person name="Gujja S."/>
            <person name="Hansen M."/>
            <person name="Heiman D."/>
            <person name="Howarth C."/>
            <person name="Larimer J."/>
            <person name="Lui A."/>
            <person name="MacDonald P.J.P."/>
            <person name="McCowen C."/>
            <person name="Montmayeur A."/>
            <person name="Murphy C."/>
            <person name="Neiman D."/>
            <person name="Pearson M."/>
            <person name="Priest M."/>
            <person name="Roberts A."/>
            <person name="Saif S."/>
            <person name="Shea T."/>
            <person name="Sisk P."/>
            <person name="Stolte C."/>
            <person name="Sykes S."/>
            <person name="Wortman J."/>
            <person name="Nusbaum C."/>
            <person name="Birren B."/>
        </authorList>
    </citation>
    <scope>NUCLEOTIDE SEQUENCE [LARGE SCALE GENOMIC DNA]</scope>
    <source>
        <strain evidence="12 13">CL07T12C05</strain>
    </source>
</reference>
<evidence type="ECO:0000256" key="3">
    <source>
        <dbReference type="ARBA" id="ARBA00022519"/>
    </source>
</evidence>
<dbReference type="GO" id="GO:0140114">
    <property type="term" value="P:cellular detoxification of fluoride"/>
    <property type="evidence" value="ECO:0007669"/>
    <property type="project" value="UniProtKB-UniRule"/>
</dbReference>
<keyword evidence="3" id="KW-0997">Cell inner membrane</keyword>
<feature type="transmembrane region" description="Helical" evidence="11">
    <location>
        <begin position="98"/>
        <end position="122"/>
    </location>
</feature>
<evidence type="ECO:0000256" key="6">
    <source>
        <dbReference type="ARBA" id="ARBA00023065"/>
    </source>
</evidence>
<evidence type="ECO:0000256" key="5">
    <source>
        <dbReference type="ARBA" id="ARBA00022989"/>
    </source>
</evidence>
<keyword evidence="11" id="KW-0915">Sodium</keyword>
<feature type="binding site" evidence="11">
    <location>
        <position position="80"/>
    </location>
    <ligand>
        <name>Na(+)</name>
        <dbReference type="ChEBI" id="CHEBI:29101"/>
        <note>structural</note>
    </ligand>
</feature>
<feature type="binding site" evidence="11">
    <location>
        <position position="77"/>
    </location>
    <ligand>
        <name>Na(+)</name>
        <dbReference type="ChEBI" id="CHEBI:29101"/>
        <note>structural</note>
    </ligand>
</feature>
<evidence type="ECO:0000256" key="1">
    <source>
        <dbReference type="ARBA" id="ARBA00004651"/>
    </source>
</evidence>
<keyword evidence="2 11" id="KW-1003">Cell membrane</keyword>
<dbReference type="InterPro" id="IPR003691">
    <property type="entry name" value="FluC"/>
</dbReference>
<dbReference type="PANTHER" id="PTHR28259:SF1">
    <property type="entry name" value="FLUORIDE EXPORT PROTEIN 1-RELATED"/>
    <property type="match status" value="1"/>
</dbReference>
<organism evidence="12 13">
    <name type="scientific">Bacteroides fragilis CL07T12C05</name>
    <dbReference type="NCBI Taxonomy" id="997883"/>
    <lineage>
        <taxon>Bacteria</taxon>
        <taxon>Pseudomonadati</taxon>
        <taxon>Bacteroidota</taxon>
        <taxon>Bacteroidia</taxon>
        <taxon>Bacteroidales</taxon>
        <taxon>Bacteroidaceae</taxon>
        <taxon>Bacteroides</taxon>
    </lineage>
</organism>
<proteinExistence type="inferred from homology"/>
<keyword evidence="11" id="KW-0813">Transport</keyword>
<comment type="similarity">
    <text evidence="9 11">Belongs to the fluoride channel Fluc/FEX (TC 1.A.43) family.</text>
</comment>
<evidence type="ECO:0000313" key="13">
    <source>
        <dbReference type="Proteomes" id="UP000003879"/>
    </source>
</evidence>
<feature type="transmembrane region" description="Helical" evidence="11">
    <location>
        <begin position="69"/>
        <end position="86"/>
    </location>
</feature>
<comment type="function">
    <text evidence="11">Fluoride-specific ion channel. Important for reducing fluoride concentration in the cell, thus reducing its toxicity.</text>
</comment>
<keyword evidence="8 11" id="KW-0407">Ion channel</keyword>
<evidence type="ECO:0000256" key="9">
    <source>
        <dbReference type="ARBA" id="ARBA00035120"/>
    </source>
</evidence>
<evidence type="ECO:0000256" key="10">
    <source>
        <dbReference type="ARBA" id="ARBA00035585"/>
    </source>
</evidence>